<evidence type="ECO:0000313" key="6">
    <source>
        <dbReference type="Proteomes" id="UP001152320"/>
    </source>
</evidence>
<keyword evidence="6" id="KW-1185">Reference proteome</keyword>
<dbReference type="Pfam" id="PF17751">
    <property type="entry name" value="SKICH"/>
    <property type="match status" value="1"/>
</dbReference>
<dbReference type="InterPro" id="IPR041611">
    <property type="entry name" value="SKICH"/>
</dbReference>
<feature type="region of interest" description="Disordered" evidence="3">
    <location>
        <begin position="721"/>
        <end position="776"/>
    </location>
</feature>
<sequence>MSDTHQSSEEEDFCRISDGGHSDHEEENQGPKVEKDATAETGEVKEPEISEYCQVVFHNVSESYKPGKHLECYYTLSPVLVPSSRDYIGVFKVGWNSVRCYFTFEYAPMPKNWVANQEYKQCVIFNSYYLPKEEDGEFYQFCYIDSAGKMRGASTPFQFLKTPMEDFFEVPDESLDILMIQSKQTHNSELIGKLTAERDSIAADKSQMEKEKNQLVLEESNQRIPVLEGKLVTLEKTLANLSAEKKRYEESLQQTTEAFLEVQDNITKLENERSSLKKELEGLKKERDEFKGQFASSEKENETLRNEIDSLKQQLMEANERNQVILAKEGALKEEKQKVEQQLLVASSDQDHRKMLQARVVELESSLARSEEAYRKLTEQLKAMGDVHEKLTNDYEKSRMECDDLKTRITRQGEDFLQKQKKMENHMSLEKHAASEREAHLSTHVQALKDGIQKLAKEKESLVQGRMGSEEASHIAVKSFKDKMQRAIRRAEDESQKRLDVQKDLLELKETYKNEKEDLEKQVTYFKTRMEEAEENSQQAAHDNAKEMDSLKVRLEMAKEEYKILYKELRSLEGKDRKGSNKEGTSPDKEKLLGTTPVVEEKVLSASIPEEAGEATYDSRDMTLNMEEMNKQVVQLTQELQKRKDKVTQYQTQYEKERMRRKECENRYREMQENKRQKEEEFKKKIREKQDELAIWKDKFNKMHDDYLRVKHANESFRFDMQLAKSPDTRPSAPVPHPRSFEVAPSFQPRPPPLKYPNPYESSSSDESLKVVSPPGRYAAPQLRSLAAAAAVTGSQTGYPSLEFKHPPGKLPEPLIPQKTPEAKFVATKASLSDKHDGESNKKPSAPPMVPTEDDEDIYGAGSDDGNMTESLPREIVGDGIPEVSDRCPSPTVYHDAPEYPPSRDQKCPNCSIVFGPRCTDEDLAKHIQSHFTWECPQCKVLFSKEDERVIKSHQERCQKNQEPPQQCPVCSEVCSELTPGQFQEHVNRHFE</sequence>
<organism evidence="5 6">
    <name type="scientific">Holothuria leucospilota</name>
    <name type="common">Black long sea cucumber</name>
    <name type="synonym">Mertensiothuria leucospilota</name>
    <dbReference type="NCBI Taxonomy" id="206669"/>
    <lineage>
        <taxon>Eukaryota</taxon>
        <taxon>Metazoa</taxon>
        <taxon>Echinodermata</taxon>
        <taxon>Eleutherozoa</taxon>
        <taxon>Echinozoa</taxon>
        <taxon>Holothuroidea</taxon>
        <taxon>Aspidochirotacea</taxon>
        <taxon>Aspidochirotida</taxon>
        <taxon>Holothuriidae</taxon>
        <taxon>Holothuria</taxon>
    </lineage>
</organism>
<feature type="compositionally biased region" description="Basic and acidic residues" evidence="3">
    <location>
        <begin position="573"/>
        <end position="592"/>
    </location>
</feature>
<dbReference type="OrthoDB" id="10051376at2759"/>
<feature type="compositionally biased region" description="Basic and acidic residues" evidence="3">
    <location>
        <begin position="654"/>
        <end position="684"/>
    </location>
</feature>
<dbReference type="InterPro" id="IPR051002">
    <property type="entry name" value="UBA_autophagy_assoc_protein"/>
</dbReference>
<accession>A0A9Q1H848</accession>
<evidence type="ECO:0000256" key="3">
    <source>
        <dbReference type="SAM" id="MobiDB-lite"/>
    </source>
</evidence>
<evidence type="ECO:0000259" key="4">
    <source>
        <dbReference type="Pfam" id="PF17751"/>
    </source>
</evidence>
<evidence type="ECO:0000256" key="1">
    <source>
        <dbReference type="ARBA" id="ARBA00023054"/>
    </source>
</evidence>
<reference evidence="5" key="1">
    <citation type="submission" date="2021-10" db="EMBL/GenBank/DDBJ databases">
        <title>Tropical sea cucumber genome reveals ecological adaptation and Cuvierian tubules defense mechanism.</title>
        <authorList>
            <person name="Chen T."/>
        </authorList>
    </citation>
    <scope>NUCLEOTIDE SEQUENCE</scope>
    <source>
        <strain evidence="5">Nanhai2018</strain>
        <tissue evidence="5">Muscle</tissue>
    </source>
</reference>
<name>A0A9Q1H848_HOLLE</name>
<feature type="coiled-coil region" evidence="2">
    <location>
        <begin position="224"/>
        <end position="328"/>
    </location>
</feature>
<comment type="caution">
    <text evidence="5">The sequence shown here is derived from an EMBL/GenBank/DDBJ whole genome shotgun (WGS) entry which is preliminary data.</text>
</comment>
<dbReference type="PANTHER" id="PTHR31915">
    <property type="entry name" value="SKICH DOMAIN-CONTAINING PROTEIN"/>
    <property type="match status" value="1"/>
</dbReference>
<evidence type="ECO:0000256" key="2">
    <source>
        <dbReference type="SAM" id="Coils"/>
    </source>
</evidence>
<feature type="compositionally biased region" description="Basic and acidic residues" evidence="3">
    <location>
        <begin position="13"/>
        <end position="43"/>
    </location>
</feature>
<feature type="region of interest" description="Disordered" evidence="3">
    <location>
        <begin position="573"/>
        <end position="617"/>
    </location>
</feature>
<dbReference type="Gene3D" id="2.60.40.2840">
    <property type="match status" value="1"/>
</dbReference>
<proteinExistence type="predicted"/>
<dbReference type="Proteomes" id="UP001152320">
    <property type="component" value="Chromosome 9"/>
</dbReference>
<feature type="region of interest" description="Disordered" evidence="3">
    <location>
        <begin position="829"/>
        <end position="903"/>
    </location>
</feature>
<keyword evidence="1 2" id="KW-0175">Coiled coil</keyword>
<protein>
    <submittedName>
        <fullName evidence="5">Tax1-binding protein 1-like</fullName>
    </submittedName>
</protein>
<gene>
    <name evidence="5" type="ORF">HOLleu_20619</name>
</gene>
<dbReference type="PANTHER" id="PTHR31915:SF6">
    <property type="entry name" value="SKICH DOMAIN-CONTAINING PROTEIN"/>
    <property type="match status" value="1"/>
</dbReference>
<dbReference type="Gene3D" id="6.10.250.3110">
    <property type="match status" value="1"/>
</dbReference>
<feature type="region of interest" description="Disordered" evidence="3">
    <location>
        <begin position="1"/>
        <end position="43"/>
    </location>
</feature>
<feature type="compositionally biased region" description="Low complexity" evidence="3">
    <location>
        <begin position="757"/>
        <end position="766"/>
    </location>
</feature>
<dbReference type="EMBL" id="JAIZAY010000009">
    <property type="protein sequence ID" value="KAJ8036599.1"/>
    <property type="molecule type" value="Genomic_DNA"/>
</dbReference>
<feature type="coiled-coil region" evidence="2">
    <location>
        <begin position="353"/>
        <end position="408"/>
    </location>
</feature>
<evidence type="ECO:0000313" key="5">
    <source>
        <dbReference type="EMBL" id="KAJ8036599.1"/>
    </source>
</evidence>
<feature type="region of interest" description="Disordered" evidence="3">
    <location>
        <begin position="640"/>
        <end position="684"/>
    </location>
</feature>
<dbReference type="Gene3D" id="6.20.250.40">
    <property type="match status" value="1"/>
</dbReference>
<feature type="domain" description="SKICH" evidence="4">
    <location>
        <begin position="55"/>
        <end position="159"/>
    </location>
</feature>
<dbReference type="AlphaFoldDB" id="A0A9Q1H848"/>
<feature type="compositionally biased region" description="Basic and acidic residues" evidence="3">
    <location>
        <begin position="832"/>
        <end position="842"/>
    </location>
</feature>
<feature type="region of interest" description="Disordered" evidence="3">
    <location>
        <begin position="791"/>
        <end position="817"/>
    </location>
</feature>